<dbReference type="InterPro" id="IPR051685">
    <property type="entry name" value="Ycf3/AcsC/BcsC/TPR_MFPF"/>
</dbReference>
<evidence type="ECO:0000256" key="5">
    <source>
        <dbReference type="SAM" id="Phobius"/>
    </source>
</evidence>
<feature type="compositionally biased region" description="Low complexity" evidence="4">
    <location>
        <begin position="269"/>
        <end position="287"/>
    </location>
</feature>
<protein>
    <submittedName>
        <fullName evidence="6">TPR repeat-containing protein</fullName>
    </submittedName>
</protein>
<evidence type="ECO:0000256" key="4">
    <source>
        <dbReference type="SAM" id="MobiDB-lite"/>
    </source>
</evidence>
<dbReference type="Pfam" id="PF13429">
    <property type="entry name" value="TPR_15"/>
    <property type="match status" value="1"/>
</dbReference>
<gene>
    <name evidence="6" type="ORF">NIES267_47930</name>
</gene>
<evidence type="ECO:0000313" key="6">
    <source>
        <dbReference type="EMBL" id="BAY85294.1"/>
    </source>
</evidence>
<keyword evidence="1" id="KW-0677">Repeat</keyword>
<dbReference type="PROSITE" id="PS50005">
    <property type="entry name" value="TPR"/>
    <property type="match status" value="1"/>
</dbReference>
<dbReference type="InterPro" id="IPR019734">
    <property type="entry name" value="TPR_rpt"/>
</dbReference>
<dbReference type="Proteomes" id="UP000218418">
    <property type="component" value="Chromosome"/>
</dbReference>
<feature type="repeat" description="TPR" evidence="3">
    <location>
        <begin position="192"/>
        <end position="225"/>
    </location>
</feature>
<keyword evidence="5" id="KW-1133">Transmembrane helix</keyword>
<evidence type="ECO:0000256" key="2">
    <source>
        <dbReference type="ARBA" id="ARBA00022803"/>
    </source>
</evidence>
<keyword evidence="5" id="KW-0812">Transmembrane</keyword>
<dbReference type="SUPFAM" id="SSF48452">
    <property type="entry name" value="TPR-like"/>
    <property type="match status" value="1"/>
</dbReference>
<dbReference type="SMART" id="SM00028">
    <property type="entry name" value="TPR"/>
    <property type="match status" value="3"/>
</dbReference>
<proteinExistence type="predicted"/>
<dbReference type="PANTHER" id="PTHR44943:SF8">
    <property type="entry name" value="TPR REPEAT-CONTAINING PROTEIN MJ0263"/>
    <property type="match status" value="1"/>
</dbReference>
<dbReference type="OrthoDB" id="581415at2"/>
<dbReference type="Gene3D" id="1.25.40.10">
    <property type="entry name" value="Tetratricopeptide repeat domain"/>
    <property type="match status" value="2"/>
</dbReference>
<sequence>MSQGRNRWFVKIVLIIAVIALVGGSMVPIIAAFNDSQQPGNAANSTGNSASDQKTKLEDTARGYESVLQREPENSTALQGLLEARLRLFQLGQGDIKGIIAPLQKLSKLNPEETRYAVLLAQAKQQAGDKEGAAQAYRSILETKPGDLPALQGMVALLLEQKRPEAAIGLLQESLSKAEKANKIEPNSVDTTAVQVLLGSVYAKDKRYAQALSTYDKVIKNDPKDFRPVLAKAMVLKNQGKNEEAQPLFEKASSLAPSEYKDEINRQRAAAATPTPTPEASASPSDE</sequence>
<accession>A0A1Z4LVT6</accession>
<keyword evidence="7" id="KW-1185">Reference proteome</keyword>
<dbReference type="AlphaFoldDB" id="A0A1Z4LVT6"/>
<name>A0A1Z4LVT6_9CYAN</name>
<reference evidence="6 7" key="1">
    <citation type="submission" date="2017-06" db="EMBL/GenBank/DDBJ databases">
        <title>Genome sequencing of cyanobaciteial culture collection at National Institute for Environmental Studies (NIES).</title>
        <authorList>
            <person name="Hirose Y."/>
            <person name="Shimura Y."/>
            <person name="Fujisawa T."/>
            <person name="Nakamura Y."/>
            <person name="Kawachi M."/>
        </authorList>
    </citation>
    <scope>NUCLEOTIDE SEQUENCE [LARGE SCALE GENOMIC DNA]</scope>
    <source>
        <strain evidence="6 7">NIES-267</strain>
    </source>
</reference>
<keyword evidence="2 3" id="KW-0802">TPR repeat</keyword>
<keyword evidence="5" id="KW-0472">Membrane</keyword>
<evidence type="ECO:0000256" key="1">
    <source>
        <dbReference type="ARBA" id="ARBA00022737"/>
    </source>
</evidence>
<dbReference type="PANTHER" id="PTHR44943">
    <property type="entry name" value="CELLULOSE SYNTHASE OPERON PROTEIN C"/>
    <property type="match status" value="1"/>
</dbReference>
<dbReference type="EMBL" id="AP018227">
    <property type="protein sequence ID" value="BAY85294.1"/>
    <property type="molecule type" value="Genomic_DNA"/>
</dbReference>
<evidence type="ECO:0000313" key="7">
    <source>
        <dbReference type="Proteomes" id="UP000218418"/>
    </source>
</evidence>
<organism evidence="6 7">
    <name type="scientific">Calothrix parasitica NIES-267</name>
    <dbReference type="NCBI Taxonomy" id="1973488"/>
    <lineage>
        <taxon>Bacteria</taxon>
        <taxon>Bacillati</taxon>
        <taxon>Cyanobacteriota</taxon>
        <taxon>Cyanophyceae</taxon>
        <taxon>Nostocales</taxon>
        <taxon>Calotrichaceae</taxon>
        <taxon>Calothrix</taxon>
    </lineage>
</organism>
<dbReference type="InterPro" id="IPR011990">
    <property type="entry name" value="TPR-like_helical_dom_sf"/>
</dbReference>
<evidence type="ECO:0000256" key="3">
    <source>
        <dbReference type="PROSITE-ProRule" id="PRU00339"/>
    </source>
</evidence>
<feature type="transmembrane region" description="Helical" evidence="5">
    <location>
        <begin position="12"/>
        <end position="33"/>
    </location>
</feature>
<feature type="region of interest" description="Disordered" evidence="4">
    <location>
        <begin position="241"/>
        <end position="287"/>
    </location>
</feature>